<proteinExistence type="predicted"/>
<dbReference type="SMART" id="SM01373">
    <property type="entry name" value="MAGE"/>
    <property type="match status" value="1"/>
</dbReference>
<evidence type="ECO:0000313" key="3">
    <source>
        <dbReference type="EMBL" id="ETS84924.1"/>
    </source>
</evidence>
<dbReference type="Pfam" id="PF01454">
    <property type="entry name" value="MAGE"/>
    <property type="match status" value="1"/>
</dbReference>
<feature type="compositionally biased region" description="Acidic residues" evidence="1">
    <location>
        <begin position="31"/>
        <end position="45"/>
    </location>
</feature>
<evidence type="ECO:0000313" key="4">
    <source>
        <dbReference type="Proteomes" id="UP000030651"/>
    </source>
</evidence>
<dbReference type="OMA" id="GMQMVEQ"/>
<protein>
    <recommendedName>
        <fullName evidence="2">MAGE domain-containing protein</fullName>
    </recommendedName>
</protein>
<dbReference type="Proteomes" id="UP000030651">
    <property type="component" value="Unassembled WGS sequence"/>
</dbReference>
<feature type="compositionally biased region" description="Basic residues" evidence="1">
    <location>
        <begin position="1"/>
        <end position="10"/>
    </location>
</feature>
<dbReference type="Gene3D" id="1.10.10.1210">
    <property type="entry name" value="MAGE homology domain, winged helix WH2 motif"/>
    <property type="match status" value="1"/>
</dbReference>
<accession>W3XFZ0</accession>
<dbReference type="GO" id="GO:0005634">
    <property type="term" value="C:nucleus"/>
    <property type="evidence" value="ECO:0007669"/>
    <property type="project" value="TreeGrafter"/>
</dbReference>
<dbReference type="InParanoid" id="W3XFZ0"/>
<sequence length="305" mass="34309">MPPQTQRRRRRDSDDEEEVEPRRRHSRRQDSEDEDDEELDEDGDVDMASASDEVGLVKKLVRYALACEYARIPIRRDGIRDKVLGNNPRAFKKVFDGAQLNLRQVFGMEMAELPVKEKRTLREKQKQSATQRQAAAQGTASSKTYILVSTLPSAYKTASIITPSRVPSSSEEAEYTGFYTFVIALIALNGGELSNVKFFDYLGRMNADRNLPFDKTENVLVKLVRQGYLEKAVEKTEGDEDTITWHVGTRGKVEVPPESVAAFVKEVWKTDIPRDLNKRINKSLGLQGGAALPEDQEGENGAEGE</sequence>
<reference evidence="4" key="1">
    <citation type="journal article" date="2015" name="BMC Genomics">
        <title>Genomic and transcriptomic analysis of the endophytic fungus Pestalotiopsis fici reveals its lifestyle and high potential for synthesis of natural products.</title>
        <authorList>
            <person name="Wang X."/>
            <person name="Zhang X."/>
            <person name="Liu L."/>
            <person name="Xiang M."/>
            <person name="Wang W."/>
            <person name="Sun X."/>
            <person name="Che Y."/>
            <person name="Guo L."/>
            <person name="Liu G."/>
            <person name="Guo L."/>
            <person name="Wang C."/>
            <person name="Yin W.B."/>
            <person name="Stadler M."/>
            <person name="Zhang X."/>
            <person name="Liu X."/>
        </authorList>
    </citation>
    <scope>NUCLEOTIDE SEQUENCE [LARGE SCALE GENOMIC DNA]</scope>
    <source>
        <strain evidence="4">W106-1 / CGMCC3.15140</strain>
    </source>
</reference>
<evidence type="ECO:0000259" key="2">
    <source>
        <dbReference type="SMART" id="SM01373"/>
    </source>
</evidence>
<dbReference type="STRING" id="1229662.W3XFZ0"/>
<dbReference type="RefSeq" id="XP_007829721.1">
    <property type="nucleotide sequence ID" value="XM_007831530.1"/>
</dbReference>
<organism evidence="3 4">
    <name type="scientific">Pestalotiopsis fici (strain W106-1 / CGMCC3.15140)</name>
    <dbReference type="NCBI Taxonomy" id="1229662"/>
    <lineage>
        <taxon>Eukaryota</taxon>
        <taxon>Fungi</taxon>
        <taxon>Dikarya</taxon>
        <taxon>Ascomycota</taxon>
        <taxon>Pezizomycotina</taxon>
        <taxon>Sordariomycetes</taxon>
        <taxon>Xylariomycetidae</taxon>
        <taxon>Amphisphaeriales</taxon>
        <taxon>Sporocadaceae</taxon>
        <taxon>Pestalotiopsis</taxon>
    </lineage>
</organism>
<dbReference type="HOGENOM" id="CLU_048908_0_0_1"/>
<dbReference type="GeneID" id="19267962"/>
<dbReference type="EMBL" id="KI912110">
    <property type="protein sequence ID" value="ETS84924.1"/>
    <property type="molecule type" value="Genomic_DNA"/>
</dbReference>
<keyword evidence="4" id="KW-1185">Reference proteome</keyword>
<dbReference type="PANTHER" id="PTHR11736">
    <property type="entry name" value="MELANOMA-ASSOCIATED ANTIGEN MAGE ANTIGEN"/>
    <property type="match status" value="1"/>
</dbReference>
<feature type="region of interest" description="Disordered" evidence="1">
    <location>
        <begin position="1"/>
        <end position="50"/>
    </location>
</feature>
<dbReference type="eggNOG" id="KOG4562">
    <property type="taxonomic scope" value="Eukaryota"/>
</dbReference>
<dbReference type="FunCoup" id="W3XFZ0">
    <property type="interactions" value="28"/>
</dbReference>
<dbReference type="GO" id="GO:0006281">
    <property type="term" value="P:DNA repair"/>
    <property type="evidence" value="ECO:0007669"/>
    <property type="project" value="TreeGrafter"/>
</dbReference>
<dbReference type="KEGG" id="pfy:PFICI_02949"/>
<dbReference type="InterPro" id="IPR041899">
    <property type="entry name" value="MAGE_WH2"/>
</dbReference>
<dbReference type="PANTHER" id="PTHR11736:SF14">
    <property type="entry name" value="NSE3 HOMOLOG, SMC5-SMC6 COMPLEX COMPONENT"/>
    <property type="match status" value="1"/>
</dbReference>
<dbReference type="Gene3D" id="1.10.10.1200">
    <property type="entry name" value="MAGE homology domain, winged helix WH1 motif"/>
    <property type="match status" value="1"/>
</dbReference>
<gene>
    <name evidence="3" type="ORF">PFICI_02949</name>
</gene>
<dbReference type="InterPro" id="IPR037445">
    <property type="entry name" value="MAGE"/>
</dbReference>
<evidence type="ECO:0000256" key="1">
    <source>
        <dbReference type="SAM" id="MobiDB-lite"/>
    </source>
</evidence>
<dbReference type="AlphaFoldDB" id="W3XFZ0"/>
<name>W3XFZ0_PESFW</name>
<feature type="domain" description="MAGE" evidence="2">
    <location>
        <begin position="60"/>
        <end position="260"/>
    </location>
</feature>
<dbReference type="InterPro" id="IPR002190">
    <property type="entry name" value="MHD_dom"/>
</dbReference>
<dbReference type="OrthoDB" id="205198at2759"/>
<dbReference type="InterPro" id="IPR041898">
    <property type="entry name" value="MAGE_WH1"/>
</dbReference>